<feature type="compositionally biased region" description="Polar residues" evidence="1">
    <location>
        <begin position="71"/>
        <end position="80"/>
    </location>
</feature>
<protein>
    <submittedName>
        <fullName evidence="2">Uncharacterized protein</fullName>
    </submittedName>
</protein>
<organism evidence="2 3">
    <name type="scientific">Marasmius tenuissimus</name>
    <dbReference type="NCBI Taxonomy" id="585030"/>
    <lineage>
        <taxon>Eukaryota</taxon>
        <taxon>Fungi</taxon>
        <taxon>Dikarya</taxon>
        <taxon>Basidiomycota</taxon>
        <taxon>Agaricomycotina</taxon>
        <taxon>Agaricomycetes</taxon>
        <taxon>Agaricomycetidae</taxon>
        <taxon>Agaricales</taxon>
        <taxon>Marasmiineae</taxon>
        <taxon>Marasmiaceae</taxon>
        <taxon>Marasmius</taxon>
    </lineage>
</organism>
<feature type="compositionally biased region" description="Polar residues" evidence="1">
    <location>
        <begin position="39"/>
        <end position="50"/>
    </location>
</feature>
<comment type="caution">
    <text evidence="2">The sequence shown here is derived from an EMBL/GenBank/DDBJ whole genome shotgun (WGS) entry which is preliminary data.</text>
</comment>
<keyword evidence="3" id="KW-1185">Reference proteome</keyword>
<accession>A0ABR2ZJW7</accession>
<feature type="region of interest" description="Disordered" evidence="1">
    <location>
        <begin position="68"/>
        <end position="102"/>
    </location>
</feature>
<feature type="compositionally biased region" description="Acidic residues" evidence="1">
    <location>
        <begin position="15"/>
        <end position="36"/>
    </location>
</feature>
<dbReference type="EMBL" id="JBBXMP010000118">
    <property type="protein sequence ID" value="KAL0061971.1"/>
    <property type="molecule type" value="Genomic_DNA"/>
</dbReference>
<feature type="region of interest" description="Disordered" evidence="1">
    <location>
        <begin position="1"/>
        <end position="50"/>
    </location>
</feature>
<gene>
    <name evidence="2" type="ORF">AAF712_011181</name>
</gene>
<evidence type="ECO:0000313" key="3">
    <source>
        <dbReference type="Proteomes" id="UP001437256"/>
    </source>
</evidence>
<sequence>MRVSTFLDIEARVESEEESEYEQEDEEEMDLDEMDTDALPQTQKTPSPLDSSVLVKYVRPELQSIIDRYGGSQNSGTECGSSAHPLPGDTTSTGRADMDRSAGVESLRPIIAPILNRNPNDAVATIVGINNERMEAKSDAQRAFEMARWLGNQEARIEDYEGPPRSMKDWARWAAMPSRKAPVDFVPSQDFAPGEWVTVRGGTYDGDHAMVFDKSKETSASKRYVIFLLPRLTPPHIRDIRFNGIQSNNTESADIRRPPPCLFKPNEFRSARRLKLLQQEDNGDAENDPAPEHAVYKYQRQSFSYGLLAAAIAASRLRPTQYISPECIGPFSKHPFCRNFPFPLSELTWFEEGEEVIVARPEEWDFASTLNPLLRGTSIWGIQTERPEWRMAMFI</sequence>
<evidence type="ECO:0000313" key="2">
    <source>
        <dbReference type="EMBL" id="KAL0061971.1"/>
    </source>
</evidence>
<dbReference type="Proteomes" id="UP001437256">
    <property type="component" value="Unassembled WGS sequence"/>
</dbReference>
<name>A0ABR2ZJW7_9AGAR</name>
<evidence type="ECO:0000256" key="1">
    <source>
        <dbReference type="SAM" id="MobiDB-lite"/>
    </source>
</evidence>
<reference evidence="2 3" key="1">
    <citation type="submission" date="2024-05" db="EMBL/GenBank/DDBJ databases">
        <title>A draft genome resource for the thread blight pathogen Marasmius tenuissimus strain MS-2.</title>
        <authorList>
            <person name="Yulfo-Soto G.E."/>
            <person name="Baruah I.K."/>
            <person name="Amoako-Attah I."/>
            <person name="Bukari Y."/>
            <person name="Meinhardt L.W."/>
            <person name="Bailey B.A."/>
            <person name="Cohen S.P."/>
        </authorList>
    </citation>
    <scope>NUCLEOTIDE SEQUENCE [LARGE SCALE GENOMIC DNA]</scope>
    <source>
        <strain evidence="2 3">MS-2</strain>
    </source>
</reference>
<proteinExistence type="predicted"/>